<keyword evidence="3" id="KW-1185">Reference proteome</keyword>
<dbReference type="AlphaFoldDB" id="A0A835YGL2"/>
<accession>A0A835YGL2</accession>
<name>A0A835YGL2_9STRA</name>
<feature type="compositionally biased region" description="Polar residues" evidence="1">
    <location>
        <begin position="131"/>
        <end position="145"/>
    </location>
</feature>
<reference evidence="2" key="1">
    <citation type="submission" date="2021-02" db="EMBL/GenBank/DDBJ databases">
        <title>First Annotated Genome of the Yellow-green Alga Tribonema minus.</title>
        <authorList>
            <person name="Mahan K.M."/>
        </authorList>
    </citation>
    <scope>NUCLEOTIDE SEQUENCE</scope>
    <source>
        <strain evidence="2">UTEX B ZZ1240</strain>
    </source>
</reference>
<feature type="region of interest" description="Disordered" evidence="1">
    <location>
        <begin position="442"/>
        <end position="483"/>
    </location>
</feature>
<feature type="region of interest" description="Disordered" evidence="1">
    <location>
        <begin position="30"/>
        <end position="58"/>
    </location>
</feature>
<evidence type="ECO:0000256" key="1">
    <source>
        <dbReference type="SAM" id="MobiDB-lite"/>
    </source>
</evidence>
<gene>
    <name evidence="2" type="ORF">JKP88DRAFT_265926</name>
</gene>
<dbReference type="EMBL" id="JAFCMP010000553">
    <property type="protein sequence ID" value="KAG5175156.1"/>
    <property type="molecule type" value="Genomic_DNA"/>
</dbReference>
<feature type="region of interest" description="Disordered" evidence="1">
    <location>
        <begin position="123"/>
        <end position="153"/>
    </location>
</feature>
<feature type="compositionally biased region" description="Basic residues" evidence="1">
    <location>
        <begin position="470"/>
        <end position="483"/>
    </location>
</feature>
<evidence type="ECO:0000313" key="3">
    <source>
        <dbReference type="Proteomes" id="UP000664859"/>
    </source>
</evidence>
<evidence type="ECO:0000313" key="2">
    <source>
        <dbReference type="EMBL" id="KAG5175156.1"/>
    </source>
</evidence>
<proteinExistence type="predicted"/>
<sequence>MSTNRSLTPRATTSGAATFCTITADLPPCNAATSAGGGTNSSAHQLPPPSSRSDDDVPALVENVDDDLMPAIGHEGSGGGSSDSVEHCFDEEERELVVNGDDVLPAQCVEALRSIVTAALTDTSRRRASPKTPSLAATTPASRSPLSHVRRSRGRGQFRSLCTFLRKWIQRGGGPLRRGGPRRPLDRGMHVVQRWRHQLQPGLTRSTTALTLHAPVRHYEQRGRLFTIARPLAARVCKSRPRALRLPLTHLTASSLALTALRPLRISLWRRCSSSALRHRLSQAAMAAMWGDRVQPPPLLPHAAAAAAAATALTPRAPVRHCEQRGRFLTITTDLPAFDATDSAGGSANSSAHPLPQSGGDVLALVDVSDGVVQTSLQTSSGSLRRGEPTREVQVRLTMQRRRRWWRQQQRGIAQRQRQRGTVTRAHAAAVRGHCVGAFIAPPMPADGRKSGGGGGDSLEHCCDEEARGRTRSRRRQRLCTLR</sequence>
<feature type="compositionally biased region" description="Basic and acidic residues" evidence="1">
    <location>
        <begin position="458"/>
        <end position="469"/>
    </location>
</feature>
<dbReference type="Proteomes" id="UP000664859">
    <property type="component" value="Unassembled WGS sequence"/>
</dbReference>
<comment type="caution">
    <text evidence="2">The sequence shown here is derived from an EMBL/GenBank/DDBJ whole genome shotgun (WGS) entry which is preliminary data.</text>
</comment>
<protein>
    <submittedName>
        <fullName evidence="2">Uncharacterized protein</fullName>
    </submittedName>
</protein>
<organism evidence="2 3">
    <name type="scientific">Tribonema minus</name>
    <dbReference type="NCBI Taxonomy" id="303371"/>
    <lineage>
        <taxon>Eukaryota</taxon>
        <taxon>Sar</taxon>
        <taxon>Stramenopiles</taxon>
        <taxon>Ochrophyta</taxon>
        <taxon>PX clade</taxon>
        <taxon>Xanthophyceae</taxon>
        <taxon>Tribonematales</taxon>
        <taxon>Tribonemataceae</taxon>
        <taxon>Tribonema</taxon>
    </lineage>
</organism>